<keyword evidence="1" id="KW-0436">Ligase</keyword>
<protein>
    <submittedName>
        <fullName evidence="1">Proline--tRNA ligase</fullName>
    </submittedName>
</protein>
<dbReference type="GO" id="GO:0016874">
    <property type="term" value="F:ligase activity"/>
    <property type="evidence" value="ECO:0007669"/>
    <property type="project" value="UniProtKB-KW"/>
</dbReference>
<dbReference type="InterPro" id="IPR045864">
    <property type="entry name" value="aa-tRNA-synth_II/BPL/LPL"/>
</dbReference>
<name>A0A087TCU9_STEMI</name>
<organism evidence="1 2">
    <name type="scientific">Stegodyphus mimosarum</name>
    <name type="common">African social velvet spider</name>
    <dbReference type="NCBI Taxonomy" id="407821"/>
    <lineage>
        <taxon>Eukaryota</taxon>
        <taxon>Metazoa</taxon>
        <taxon>Ecdysozoa</taxon>
        <taxon>Arthropoda</taxon>
        <taxon>Chelicerata</taxon>
        <taxon>Arachnida</taxon>
        <taxon>Araneae</taxon>
        <taxon>Araneomorphae</taxon>
        <taxon>Entelegynae</taxon>
        <taxon>Eresoidea</taxon>
        <taxon>Eresidae</taxon>
        <taxon>Stegodyphus</taxon>
    </lineage>
</organism>
<reference evidence="1 2" key="1">
    <citation type="submission" date="2013-11" db="EMBL/GenBank/DDBJ databases">
        <title>Genome sequencing of Stegodyphus mimosarum.</title>
        <authorList>
            <person name="Bechsgaard J."/>
        </authorList>
    </citation>
    <scope>NUCLEOTIDE SEQUENCE [LARGE SCALE GENOMIC DNA]</scope>
</reference>
<gene>
    <name evidence="1" type="ORF">X975_22107</name>
</gene>
<dbReference type="OrthoDB" id="10267474at2759"/>
<evidence type="ECO:0000313" key="2">
    <source>
        <dbReference type="Proteomes" id="UP000054359"/>
    </source>
</evidence>
<sequence length="105" mass="11936">MKEARCGSKMLQTVLGFSQKTQRMSQIFRYPESVPKEKAVSSLSKSFKLMLNQGFIKPLCPGVLYFKPLTMRSLEKLSNLADAMMSRINAQKMLFPTLIQDSVLK</sequence>
<dbReference type="EMBL" id="KK114636">
    <property type="protein sequence ID" value="KFM62938.1"/>
    <property type="molecule type" value="Genomic_DNA"/>
</dbReference>
<dbReference type="Gene3D" id="3.30.930.10">
    <property type="entry name" value="Bira Bifunctional Protein, Domain 2"/>
    <property type="match status" value="1"/>
</dbReference>
<evidence type="ECO:0000313" key="1">
    <source>
        <dbReference type="EMBL" id="KFM62938.1"/>
    </source>
</evidence>
<dbReference type="SUPFAM" id="SSF55681">
    <property type="entry name" value="Class II aaRS and biotin synthetases"/>
    <property type="match status" value="1"/>
</dbReference>
<dbReference type="Proteomes" id="UP000054359">
    <property type="component" value="Unassembled WGS sequence"/>
</dbReference>
<keyword evidence="2" id="KW-1185">Reference proteome</keyword>
<feature type="non-terminal residue" evidence="1">
    <location>
        <position position="105"/>
    </location>
</feature>
<accession>A0A087TCU9</accession>
<dbReference type="AlphaFoldDB" id="A0A087TCU9"/>
<proteinExistence type="predicted"/>